<keyword evidence="3" id="KW-1185">Reference proteome</keyword>
<feature type="region of interest" description="Disordered" evidence="1">
    <location>
        <begin position="1"/>
        <end position="40"/>
    </location>
</feature>
<proteinExistence type="predicted"/>
<evidence type="ECO:0000313" key="2">
    <source>
        <dbReference type="EMBL" id="KZW04308.1"/>
    </source>
</evidence>
<reference evidence="2 3" key="1">
    <citation type="journal article" date="2016" name="Mol. Biol. Evol.">
        <title>Comparative Genomics of Early-Diverging Mushroom-Forming Fungi Provides Insights into the Origins of Lignocellulose Decay Capabilities.</title>
        <authorList>
            <person name="Nagy L.G."/>
            <person name="Riley R."/>
            <person name="Tritt A."/>
            <person name="Adam C."/>
            <person name="Daum C."/>
            <person name="Floudas D."/>
            <person name="Sun H."/>
            <person name="Yadav J.S."/>
            <person name="Pangilinan J."/>
            <person name="Larsson K.H."/>
            <person name="Matsuura K."/>
            <person name="Barry K."/>
            <person name="Labutti K."/>
            <person name="Kuo R."/>
            <person name="Ohm R.A."/>
            <person name="Bhattacharya S.S."/>
            <person name="Shirouzu T."/>
            <person name="Yoshinaga Y."/>
            <person name="Martin F.M."/>
            <person name="Grigoriev I.V."/>
            <person name="Hibbett D.S."/>
        </authorList>
    </citation>
    <scope>NUCLEOTIDE SEQUENCE [LARGE SCALE GENOMIC DNA]</scope>
    <source>
        <strain evidence="2 3">HHB12029</strain>
    </source>
</reference>
<evidence type="ECO:0000313" key="3">
    <source>
        <dbReference type="Proteomes" id="UP000077266"/>
    </source>
</evidence>
<evidence type="ECO:0000256" key="1">
    <source>
        <dbReference type="SAM" id="MobiDB-lite"/>
    </source>
</evidence>
<dbReference type="AlphaFoldDB" id="A0A165R083"/>
<dbReference type="EMBL" id="KV425882">
    <property type="protein sequence ID" value="KZW04308.1"/>
    <property type="molecule type" value="Genomic_DNA"/>
</dbReference>
<gene>
    <name evidence="2" type="ORF">EXIGLDRAFT_758601</name>
</gene>
<dbReference type="InParanoid" id="A0A165R083"/>
<name>A0A165R083_EXIGL</name>
<dbReference type="Proteomes" id="UP000077266">
    <property type="component" value="Unassembled WGS sequence"/>
</dbReference>
<protein>
    <submittedName>
        <fullName evidence="2">Uncharacterized protein</fullName>
    </submittedName>
</protein>
<sequence length="271" mass="28982">MRKPSAASPALPSHAFAIVPSTPASLERSSSSSPRGARKTLIEHPVNALAVPTAAPYAAGPCADGSPFPVVLTPRCSSPVIINHASTAAEPTRRTQETLALDSDAEFDRRASHSPLVNTAFTADDDHNHDDASRYDTVPCLDSDAEFDRRVMEATDAPSSDSLSEADEGRFQPTVLHSDHDFDQRVMRALGARAASPDPLDVIPSSNGFTQLFDAHTSPGTPRKGLARLQSQRSLAFTPTPKRRRAATVSLSQRARDDAILLSDGLDVQHC</sequence>
<organism evidence="2 3">
    <name type="scientific">Exidia glandulosa HHB12029</name>
    <dbReference type="NCBI Taxonomy" id="1314781"/>
    <lineage>
        <taxon>Eukaryota</taxon>
        <taxon>Fungi</taxon>
        <taxon>Dikarya</taxon>
        <taxon>Basidiomycota</taxon>
        <taxon>Agaricomycotina</taxon>
        <taxon>Agaricomycetes</taxon>
        <taxon>Auriculariales</taxon>
        <taxon>Exidiaceae</taxon>
        <taxon>Exidia</taxon>
    </lineage>
</organism>
<feature type="compositionally biased region" description="Low complexity" evidence="1">
    <location>
        <begin position="1"/>
        <end position="34"/>
    </location>
</feature>
<accession>A0A165R083</accession>